<dbReference type="Proteomes" id="UP000053260">
    <property type="component" value="Unassembled WGS sequence"/>
</dbReference>
<evidence type="ECO:0000256" key="1">
    <source>
        <dbReference type="SAM" id="MobiDB-lite"/>
    </source>
</evidence>
<reference evidence="2 3" key="1">
    <citation type="submission" date="2015-10" db="EMBL/GenBank/DDBJ databases">
        <title>Draft genome sequence of Streptomyces sp. RV15, isolated from a marine sponge.</title>
        <authorList>
            <person name="Ruckert C."/>
            <person name="Abdelmohsen U.R."/>
            <person name="Winkler A."/>
            <person name="Hentschel U."/>
            <person name="Kalinowski J."/>
            <person name="Kampfer P."/>
            <person name="Glaeser S."/>
        </authorList>
    </citation>
    <scope>NUCLEOTIDE SEQUENCE [LARGE SCALE GENOMIC DNA]</scope>
    <source>
        <strain evidence="2 3">RV15</strain>
    </source>
</reference>
<proteinExistence type="predicted"/>
<name>A0A117RXB1_9ACTN</name>
<dbReference type="InterPro" id="IPR016181">
    <property type="entry name" value="Acyl_CoA_acyltransferase"/>
</dbReference>
<dbReference type="STRING" id="909626.AQJ91_46305"/>
<dbReference type="SUPFAM" id="SSF55729">
    <property type="entry name" value="Acyl-CoA N-acyltransferases (Nat)"/>
    <property type="match status" value="1"/>
</dbReference>
<feature type="region of interest" description="Disordered" evidence="1">
    <location>
        <begin position="76"/>
        <end position="104"/>
    </location>
</feature>
<evidence type="ECO:0000313" key="2">
    <source>
        <dbReference type="EMBL" id="KUO14539.1"/>
    </source>
</evidence>
<dbReference type="Gene3D" id="3.40.630.30">
    <property type="match status" value="1"/>
</dbReference>
<evidence type="ECO:0008006" key="4">
    <source>
        <dbReference type="Google" id="ProtNLM"/>
    </source>
</evidence>
<gene>
    <name evidence="2" type="ORF">AQJ91_46305</name>
</gene>
<comment type="caution">
    <text evidence="2">The sequence shown here is derived from an EMBL/GenBank/DDBJ whole genome shotgun (WGS) entry which is preliminary data.</text>
</comment>
<evidence type="ECO:0000313" key="3">
    <source>
        <dbReference type="Proteomes" id="UP000053260"/>
    </source>
</evidence>
<protein>
    <recommendedName>
        <fullName evidence="4">Acetyltransferase</fullName>
    </recommendedName>
</protein>
<dbReference type="AlphaFoldDB" id="A0A117RXB1"/>
<dbReference type="EMBL" id="LMXB01000142">
    <property type="protein sequence ID" value="KUO14539.1"/>
    <property type="molecule type" value="Genomic_DNA"/>
</dbReference>
<organism evidence="2 3">
    <name type="scientific">Streptomyces dysideae</name>
    <dbReference type="NCBI Taxonomy" id="909626"/>
    <lineage>
        <taxon>Bacteria</taxon>
        <taxon>Bacillati</taxon>
        <taxon>Actinomycetota</taxon>
        <taxon>Actinomycetes</taxon>
        <taxon>Kitasatosporales</taxon>
        <taxon>Streptomycetaceae</taxon>
        <taxon>Streptomyces</taxon>
    </lineage>
</organism>
<accession>A0A117RXB1</accession>
<keyword evidence="3" id="KW-1185">Reference proteome</keyword>
<dbReference type="RefSeq" id="WP_067035764.1">
    <property type="nucleotide sequence ID" value="NZ_KQ949136.1"/>
</dbReference>
<dbReference type="OrthoDB" id="3627466at2"/>
<sequence length="104" mass="11441">MTTTPATVELRRYGRDDPDTIRQTLTDVYAEVYADRLSDPFFSIERFEERLEGHVSREPWEVVIGWDGTEPVGYAYGSPLPAPAGGPELESAEPGAAHHAPPDG</sequence>